<dbReference type="InterPro" id="IPR011990">
    <property type="entry name" value="TPR-like_helical_dom_sf"/>
</dbReference>
<dbReference type="InterPro" id="IPR026634">
    <property type="entry name" value="TPST-like"/>
</dbReference>
<dbReference type="Gene3D" id="3.40.50.300">
    <property type="entry name" value="P-loop containing nucleotide triphosphate hydrolases"/>
    <property type="match status" value="1"/>
</dbReference>
<dbReference type="RefSeq" id="WP_346784224.1">
    <property type="nucleotide sequence ID" value="NZ_JBDLBR010000002.1"/>
</dbReference>
<dbReference type="PANTHER" id="PTHR12788">
    <property type="entry name" value="PROTEIN-TYROSINE SULFOTRANSFERASE 2"/>
    <property type="match status" value="1"/>
</dbReference>
<dbReference type="Pfam" id="PF13469">
    <property type="entry name" value="Sulfotransfer_3"/>
    <property type="match status" value="1"/>
</dbReference>
<dbReference type="InterPro" id="IPR027417">
    <property type="entry name" value="P-loop_NTPase"/>
</dbReference>
<keyword evidence="2" id="KW-0802">TPR repeat</keyword>
<dbReference type="InterPro" id="IPR019734">
    <property type="entry name" value="TPR_rpt"/>
</dbReference>
<dbReference type="PROSITE" id="PS50005">
    <property type="entry name" value="TPR"/>
    <property type="match status" value="2"/>
</dbReference>
<dbReference type="PANTHER" id="PTHR12788:SF10">
    <property type="entry name" value="PROTEIN-TYROSINE SULFOTRANSFERASE"/>
    <property type="match status" value="1"/>
</dbReference>
<evidence type="ECO:0000256" key="2">
    <source>
        <dbReference type="PROSITE-ProRule" id="PRU00339"/>
    </source>
</evidence>
<evidence type="ECO:0000256" key="1">
    <source>
        <dbReference type="ARBA" id="ARBA00022679"/>
    </source>
</evidence>
<name>A0ABV0CV88_9SPHN</name>
<proteinExistence type="predicted"/>
<comment type="caution">
    <text evidence="3">The sequence shown here is derived from an EMBL/GenBank/DDBJ whole genome shotgun (WGS) entry which is preliminary data.</text>
</comment>
<evidence type="ECO:0000313" key="4">
    <source>
        <dbReference type="Proteomes" id="UP001484535"/>
    </source>
</evidence>
<dbReference type="SUPFAM" id="SSF48452">
    <property type="entry name" value="TPR-like"/>
    <property type="match status" value="1"/>
</dbReference>
<feature type="repeat" description="TPR" evidence="2">
    <location>
        <begin position="246"/>
        <end position="279"/>
    </location>
</feature>
<dbReference type="Gene3D" id="1.25.40.10">
    <property type="entry name" value="Tetratricopeptide repeat domain"/>
    <property type="match status" value="3"/>
</dbReference>
<protein>
    <submittedName>
        <fullName evidence="3">Sulfotransferase</fullName>
    </submittedName>
</protein>
<dbReference type="SUPFAM" id="SSF52540">
    <property type="entry name" value="P-loop containing nucleoside triphosphate hydrolases"/>
    <property type="match status" value="1"/>
</dbReference>
<evidence type="ECO:0000313" key="3">
    <source>
        <dbReference type="EMBL" id="MEN7536774.1"/>
    </source>
</evidence>
<keyword evidence="4" id="KW-1185">Reference proteome</keyword>
<accession>A0ABV0CV88</accession>
<gene>
    <name evidence="3" type="ORF">ABDJ38_06280</name>
</gene>
<sequence length="635" mass="70012">MSAARDNILRAALGLRKESRCGEALRLLERIAQAHPQFSRLYQERALCLLRLGDGQGAIAALHEALRLNPALPACWDMLAQLLHRTGDQGGAAQARQRAEKLAQLPREIVMANALHADGDHAPAAAILRDYLARDEGNLGAAHLLARVLMEGGQDDAEAERILRALVSRDGAFLEARFDLSVLLLRRQDPEEARLHAEVLLRHQPTNRNWRKQYAAASVALGDHDAVIDLYAELLAEVPAEGAEPAELHLFRGNALKTVGRLDEAVAAYRAALAARPGYAVAWFSLANLKTVRFTPGDIAQMEQLHGAQDTTDMDRVYLDFALAKAAEDARDFARAWRHFERGNDLRRRASSYCPRTAQERAAAIAKAQGPALFAKRQGWGHRDRAPIFVVGLPRSGSTLVEQILASHPAVEGTHELTTLGRIAAELFGQDPACGLPGAPEALATITRAQATQLGERYMAETRVHRRLGRPFFIDKMPNNFWHVGLIHTILPHATIIDVRREPLSCALANLRQLFGTSNQEFTYGVDHIAGHIRAYLAMMEHWDAALPGRVLRIHYEDLVTNLEGEVSRLLAHCDLPFDPACLAFHRTERSVRTPSAEQVRQPLNRAGIERVDDYAPHLSPLRAALGDALTSTGS</sequence>
<dbReference type="Proteomes" id="UP001484535">
    <property type="component" value="Unassembled WGS sequence"/>
</dbReference>
<dbReference type="Pfam" id="PF13428">
    <property type="entry name" value="TPR_14"/>
    <property type="match status" value="1"/>
</dbReference>
<feature type="repeat" description="TPR" evidence="2">
    <location>
        <begin position="39"/>
        <end position="72"/>
    </location>
</feature>
<dbReference type="SMART" id="SM00028">
    <property type="entry name" value="TPR"/>
    <property type="match status" value="3"/>
</dbReference>
<keyword evidence="1" id="KW-0808">Transferase</keyword>
<dbReference type="EMBL" id="JBDLBR010000002">
    <property type="protein sequence ID" value="MEN7536774.1"/>
    <property type="molecule type" value="Genomic_DNA"/>
</dbReference>
<reference evidence="3 4" key="1">
    <citation type="submission" date="2024-05" db="EMBL/GenBank/DDBJ databases">
        <authorList>
            <person name="Park S."/>
        </authorList>
    </citation>
    <scope>NUCLEOTIDE SEQUENCE [LARGE SCALE GENOMIC DNA]</scope>
    <source>
        <strain evidence="3 4">DGU5</strain>
    </source>
</reference>
<organism evidence="3 4">
    <name type="scientific">Aurantiacibacter flavus</name>
    <dbReference type="NCBI Taxonomy" id="3145232"/>
    <lineage>
        <taxon>Bacteria</taxon>
        <taxon>Pseudomonadati</taxon>
        <taxon>Pseudomonadota</taxon>
        <taxon>Alphaproteobacteria</taxon>
        <taxon>Sphingomonadales</taxon>
        <taxon>Erythrobacteraceae</taxon>
        <taxon>Aurantiacibacter</taxon>
    </lineage>
</organism>